<keyword evidence="2" id="KW-0238">DNA-binding</keyword>
<dbReference type="Proteomes" id="UP000308539">
    <property type="component" value="Unassembled WGS sequence"/>
</dbReference>
<evidence type="ECO:0000256" key="2">
    <source>
        <dbReference type="ARBA" id="ARBA00023125"/>
    </source>
</evidence>
<feature type="domain" description="AP2/ERF" evidence="4">
    <location>
        <begin position="175"/>
        <end position="237"/>
    </location>
</feature>
<dbReference type="RefSeq" id="WP_025220173.1">
    <property type="nucleotide sequence ID" value="NZ_CP006837.1"/>
</dbReference>
<dbReference type="Gene3D" id="3.30.730.10">
    <property type="entry name" value="AP2/ERF domain"/>
    <property type="match status" value="2"/>
</dbReference>
<dbReference type="InterPro" id="IPR036955">
    <property type="entry name" value="AP2/ERF_dom_sf"/>
</dbReference>
<dbReference type="PANTHER" id="PTHR32467">
    <property type="entry name" value="AP2-LIKE ETHYLENE-RESPONSIVE TRANSCRIPTION FACTOR"/>
    <property type="match status" value="1"/>
</dbReference>
<dbReference type="PANTHER" id="PTHR32467:SF90">
    <property type="entry name" value="AP2-LIKE ETHYLENE-RESPONSIVE TRANSCRIPTION FACTOR AIL1"/>
    <property type="match status" value="1"/>
</dbReference>
<evidence type="ECO:0000313" key="6">
    <source>
        <dbReference type="Proteomes" id="UP000308539"/>
    </source>
</evidence>
<evidence type="ECO:0000256" key="3">
    <source>
        <dbReference type="ARBA" id="ARBA00023163"/>
    </source>
</evidence>
<name>A0ABY2TCQ0_9BACI</name>
<keyword evidence="6" id="KW-1185">Reference proteome</keyword>
<protein>
    <recommendedName>
        <fullName evidence="4">AP2/ERF domain-containing protein</fullName>
    </recommendedName>
</protein>
<sequence>MVKEIPLQNGMVALVDDEDYERCTEHIWSVRTNRESKLVVSSNSAIPKTLGAFIFQNTDEKKVVFQKNMNRQLDFTKENLTLGSLIEIASRGRGRGGTSKYKGVYWNRGTNSWRSRFTHNGKNYEVGLFQTEDNAAKAYNDKVKEVKGDKAYINIIGENNNVEEIKVEKQNQLRRHKGVTGFIGVACVAKSKKFQASIVHNKKRIHLGTYHTKEEAAKSYDQKAYELHGDKAILNFPELIDEYKKALKEMKPITIKPVPVALVSQAINKAISARQK</sequence>
<keyword evidence="3" id="KW-0804">Transcription</keyword>
<comment type="caution">
    <text evidence="5">The sequence shown here is derived from an EMBL/GenBank/DDBJ whole genome shotgun (WGS) entry which is preliminary data.</text>
</comment>
<organism evidence="5 6">
    <name type="scientific">Lysinibacillus varians</name>
    <dbReference type="NCBI Taxonomy" id="1145276"/>
    <lineage>
        <taxon>Bacteria</taxon>
        <taxon>Bacillati</taxon>
        <taxon>Bacillota</taxon>
        <taxon>Bacilli</taxon>
        <taxon>Bacillales</taxon>
        <taxon>Bacillaceae</taxon>
        <taxon>Lysinibacillus</taxon>
    </lineage>
</organism>
<evidence type="ECO:0000313" key="5">
    <source>
        <dbReference type="EMBL" id="TKI66080.1"/>
    </source>
</evidence>
<dbReference type="SMART" id="SM00380">
    <property type="entry name" value="AP2"/>
    <property type="match status" value="2"/>
</dbReference>
<evidence type="ECO:0000256" key="1">
    <source>
        <dbReference type="ARBA" id="ARBA00023015"/>
    </source>
</evidence>
<reference evidence="5 6" key="1">
    <citation type="submission" date="2019-04" db="EMBL/GenBank/DDBJ databases">
        <title>Lysinibacillus genome sequencing.</title>
        <authorList>
            <person name="Dunlap C."/>
        </authorList>
    </citation>
    <scope>NUCLEOTIDE SEQUENCE [LARGE SCALE GENOMIC DNA]</scope>
    <source>
        <strain evidence="5 6">NBRC 109424</strain>
    </source>
</reference>
<gene>
    <name evidence="5" type="ORF">FC752_05815</name>
</gene>
<dbReference type="InterPro" id="IPR016177">
    <property type="entry name" value="DNA-bd_dom_sf"/>
</dbReference>
<dbReference type="PROSITE" id="PS51032">
    <property type="entry name" value="AP2_ERF"/>
    <property type="match status" value="2"/>
</dbReference>
<dbReference type="EMBL" id="SZPV01000013">
    <property type="protein sequence ID" value="TKI66080.1"/>
    <property type="molecule type" value="Genomic_DNA"/>
</dbReference>
<accession>A0ABY2TCQ0</accession>
<evidence type="ECO:0000259" key="4">
    <source>
        <dbReference type="PROSITE" id="PS51032"/>
    </source>
</evidence>
<proteinExistence type="predicted"/>
<dbReference type="InterPro" id="IPR001471">
    <property type="entry name" value="AP2/ERF_dom"/>
</dbReference>
<keyword evidence="1" id="KW-0805">Transcription regulation</keyword>
<feature type="domain" description="AP2/ERF" evidence="4">
    <location>
        <begin position="100"/>
        <end position="156"/>
    </location>
</feature>
<dbReference type="SUPFAM" id="SSF54171">
    <property type="entry name" value="DNA-binding domain"/>
    <property type="match status" value="2"/>
</dbReference>